<dbReference type="PANTHER" id="PTHR43650">
    <property type="entry name" value="PYROPHOSPHATE--FRUCTOSE 6-PHOSPHATE 1-PHOSPHOTRANSFERASE"/>
    <property type="match status" value="1"/>
</dbReference>
<evidence type="ECO:0000256" key="9">
    <source>
        <dbReference type="ARBA" id="ARBA00048072"/>
    </source>
</evidence>
<dbReference type="Gene3D" id="3.40.50.460">
    <property type="entry name" value="Phosphofructokinase domain"/>
    <property type="match status" value="2"/>
</dbReference>
<comment type="caution">
    <text evidence="10">Lacks conserved residue(s) required for the propagation of feature annotation.</text>
</comment>
<evidence type="ECO:0000313" key="12">
    <source>
        <dbReference type="EMBL" id="CDR94086.1"/>
    </source>
</evidence>
<dbReference type="EMBL" id="LK391707">
    <property type="protein sequence ID" value="CDR94086.1"/>
    <property type="molecule type" value="Genomic_DNA"/>
</dbReference>
<comment type="catalytic activity">
    <reaction evidence="9">
        <text>beta-D-fructose 6-phosphate + diphosphate = beta-D-fructose 1,6-bisphosphate + phosphate + H(+)</text>
        <dbReference type="Rhea" id="RHEA:13613"/>
        <dbReference type="ChEBI" id="CHEBI:15378"/>
        <dbReference type="ChEBI" id="CHEBI:32966"/>
        <dbReference type="ChEBI" id="CHEBI:33019"/>
        <dbReference type="ChEBI" id="CHEBI:43474"/>
        <dbReference type="ChEBI" id="CHEBI:57634"/>
        <dbReference type="EC" id="2.7.1.90"/>
    </reaction>
</comment>
<keyword evidence="10" id="KW-0067">ATP-binding</keyword>
<feature type="active site" description="Proton acceptor" evidence="10">
    <location>
        <position position="345"/>
    </location>
</feature>
<dbReference type="GO" id="GO:0003872">
    <property type="term" value="F:6-phosphofructokinase activity"/>
    <property type="evidence" value="ECO:0007669"/>
    <property type="project" value="UniProtKB-UniRule"/>
</dbReference>
<dbReference type="Gene3D" id="1.10.10.480">
    <property type="entry name" value="Phosphofructokinase, domain 3"/>
    <property type="match status" value="2"/>
</dbReference>
<feature type="domain" description="Phosphofructokinase" evidence="11">
    <location>
        <begin position="781"/>
        <end position="998"/>
    </location>
</feature>
<keyword evidence="8 10" id="KW-0324">Glycolysis</keyword>
<feature type="binding site" evidence="10">
    <location>
        <begin position="553"/>
        <end position="556"/>
    </location>
    <ligand>
        <name>substrate</name>
    </ligand>
</feature>
<dbReference type="GeneID" id="24562627"/>
<evidence type="ECO:0000256" key="3">
    <source>
        <dbReference type="ARBA" id="ARBA00022490"/>
    </source>
</evidence>
<dbReference type="GO" id="GO:0009749">
    <property type="term" value="P:response to glucose"/>
    <property type="evidence" value="ECO:0007669"/>
    <property type="project" value="TreeGrafter"/>
</dbReference>
<dbReference type="SUPFAM" id="SSF53784">
    <property type="entry name" value="Phosphofructokinase"/>
    <property type="match status" value="2"/>
</dbReference>
<dbReference type="OMA" id="FMAHYLG"/>
<dbReference type="VEuPathDB" id="PiroplasmaDB:BBBOND_0103960"/>
<feature type="binding site" evidence="10">
    <location>
        <position position="303"/>
    </location>
    <ligand>
        <name>Mg(2+)</name>
        <dbReference type="ChEBI" id="CHEBI:18420"/>
        <note>catalytic</note>
    </ligand>
</feature>
<keyword evidence="10" id="KW-0547">Nucleotide-binding</keyword>
<keyword evidence="4 10" id="KW-0808">Transferase</keyword>
<comment type="catalytic activity">
    <reaction evidence="10">
        <text>beta-D-fructose 6-phosphate + ATP = beta-D-fructose 1,6-bisphosphate + ADP + H(+)</text>
        <dbReference type="Rhea" id="RHEA:16109"/>
        <dbReference type="ChEBI" id="CHEBI:15378"/>
        <dbReference type="ChEBI" id="CHEBI:30616"/>
        <dbReference type="ChEBI" id="CHEBI:32966"/>
        <dbReference type="ChEBI" id="CHEBI:57634"/>
        <dbReference type="ChEBI" id="CHEBI:456216"/>
        <dbReference type="EC" id="2.7.1.11"/>
    </reaction>
</comment>
<dbReference type="GO" id="GO:0047334">
    <property type="term" value="F:diphosphate-fructose-6-phosphate 1-phosphotransferase activity"/>
    <property type="evidence" value="ECO:0007669"/>
    <property type="project" value="UniProtKB-EC"/>
</dbReference>
<dbReference type="Proteomes" id="UP000033188">
    <property type="component" value="Chromosome 1"/>
</dbReference>
<dbReference type="Gene3D" id="3.40.50.450">
    <property type="match status" value="2"/>
</dbReference>
<evidence type="ECO:0000256" key="7">
    <source>
        <dbReference type="ARBA" id="ARBA00022842"/>
    </source>
</evidence>
<dbReference type="STRING" id="5866.A0A061CZN5"/>
<dbReference type="InterPro" id="IPR011183">
    <property type="entry name" value="PfpB_PPi_PFK"/>
</dbReference>
<dbReference type="OrthoDB" id="537915at2759"/>
<feature type="binding site" evidence="10">
    <location>
        <begin position="302"/>
        <end position="305"/>
    </location>
    <ligand>
        <name>ATP</name>
        <dbReference type="ChEBI" id="CHEBI:30616"/>
    </ligand>
</feature>
<evidence type="ECO:0000256" key="5">
    <source>
        <dbReference type="ARBA" id="ARBA00022723"/>
    </source>
</evidence>
<dbReference type="InterPro" id="IPR022953">
    <property type="entry name" value="ATP_PFK"/>
</dbReference>
<comment type="pathway">
    <text evidence="10">Carbohydrate degradation; glycolysis; D-glyceraldehyde 3-phosphate and glycerone phosphate from D-glucose: step 3/4.</text>
</comment>
<dbReference type="GO" id="GO:0005524">
    <property type="term" value="F:ATP binding"/>
    <property type="evidence" value="ECO:0007669"/>
    <property type="project" value="UniProtKB-KW"/>
</dbReference>
<feature type="domain" description="Phosphofructokinase" evidence="11">
    <location>
        <begin position="201"/>
        <end position="458"/>
    </location>
</feature>
<keyword evidence="6 10" id="KW-0418">Kinase</keyword>
<sequence>MSQERLFGSSVGHSRSRLFSSDAPDVLGLESGCASPKNVASVECMQYTNRDDAVERRRSRFHITPRATAIRRSANSRGGMQSAPMKQHNTVDFACNVGNELSEGWLPAPWCHAFPGDELKRINSCYTSKSCCQWQYTNRDIELPKLLQFDFHLLEEHESSGEDLRDFEELSGVLGHIAGNKMVSVQPQVLCSATSTHPTMKIGMVLSGGPAPGGHNVIAGVFDYLYLRNTQSQLIGFHGGLDGFLNRQHEIVSYDLMEKFRNMGGFNMLLSGRGKVTGMADLDRAVEAVNDLDLDGLIIVGGDGSNSNAALLANHFAWRQSADIDDGHPVLRKPCCVVGVPKTVDGDVQSHNIEVSFGFDTAARTYSELIGNLCTDASSTQYTYHFIRVMGRSASHLALECGMQTHPNVVLIGEEVRRKQQSLSSIVDDIVNLMEKRYHMGKPYGVVLIPEGLIEFIPEINVLITELNEIILKSEGPVTHLAPERLTKSRATWEALPDNIREQLLMDREATGYVMLAKIATERLLLMLVEARIAQRKLEHLASLTFMTHYFGYEGRCAMPSDFDGAYCYSLGYNAGVLINAQRNGYMSVIRDLKSPISDWTPLGVPFLHLMQMIDLGGRRVPAIRKTLLNLDGNLFKVFEKVRDTWAYEDLYRSPGPIQLFDSDSERCFCIADPTVEDLVGKPKSAADSKSRFLLQRHIDCMSPLQRNRLGVRPPIPTLCSDKRARMKMFKQVLSNDPYTRNQVALNYPYMIRRCHFNLYEVVSQYPEVELNQEDVNVPMKVGVVVLTKQAPGVLNVIWGLYERLALRGSSCVAFNGARGLVEGDYIELSAGDFDLFRNQGGLELVHRSRVHYFHDPENWGLALKTCTSLGLDGLVILGDESAMTQAALLTEYFLSKNSNICVVGVPVAGSNGLAGPLIESCVGFDSNAQLYAALVGNVLTDAVSMPKYWHFVKILGRYPSLEVLECALQTHPNFIIIAEEYGSADKTLFDVVRDIADAVCKRAVMGKNYGTVLIPDHLVLHLPNTKSMLTELRAVLMEATAAGKRREAVDSFLNYSKGNDNGNEWVHKMTPWSLGVFTSLPTYIRSELLNFDTEVALERLDIEIMLAKMVKEELNVRKAKGEYRGNYAAVTHYFGYQGRCCMPSEFDCSLAFAYGHLAAISVESRLTGVCCSIRGLCGTVKDWKLFAVPLTSLMKVEPNILTALSLNSYKKGELPIIPSSTVSLKSKAFKKLTMARKKWLFDDLFSNPGPIQFNGSVTPQSLVLLTEHAEYYQMLRGVERFVHVLQNTCKFGVSEEYLNHAFVQLWGLLRVNQAPGDLVGLADTIKSDDDLPPTTSVTPSSLNSFI</sequence>
<gene>
    <name evidence="12" type="ORF">BBBOND_0103960</name>
</gene>
<dbReference type="PRINTS" id="PR00476">
    <property type="entry name" value="PHFRCTKINASE"/>
</dbReference>
<feature type="binding site" evidence="10">
    <location>
        <begin position="343"/>
        <end position="345"/>
    </location>
    <ligand>
        <name>substrate</name>
    </ligand>
</feature>
<comment type="function">
    <text evidence="10">Catalyzes the phosphorylation of D-fructose 6-phosphate to fructose 1,6-bisphosphate by ATP, the first committing step of glycolysis.</text>
</comment>
<dbReference type="GO" id="GO:0005829">
    <property type="term" value="C:cytosol"/>
    <property type="evidence" value="ECO:0007669"/>
    <property type="project" value="TreeGrafter"/>
</dbReference>
<reference evidence="13" key="1">
    <citation type="journal article" date="2014" name="Nucleic Acids Res.">
        <title>The evolutionary dynamics of variant antigen genes in Babesia reveal a history of genomic innovation underlying host-parasite interaction.</title>
        <authorList>
            <person name="Jackson A.P."/>
            <person name="Otto T.D."/>
            <person name="Darby A."/>
            <person name="Ramaprasad A."/>
            <person name="Xia D."/>
            <person name="Echaide I.E."/>
            <person name="Farber M."/>
            <person name="Gahlot S."/>
            <person name="Gamble J."/>
            <person name="Gupta D."/>
            <person name="Gupta Y."/>
            <person name="Jackson L."/>
            <person name="Malandrin L."/>
            <person name="Malas T.B."/>
            <person name="Moussa E."/>
            <person name="Nair M."/>
            <person name="Reid A.J."/>
            <person name="Sanders M."/>
            <person name="Sharma J."/>
            <person name="Tracey A."/>
            <person name="Quail M.A."/>
            <person name="Weir W."/>
            <person name="Wastling J.M."/>
            <person name="Hall N."/>
            <person name="Willadsen P."/>
            <person name="Lingelbach K."/>
            <person name="Shiels B."/>
            <person name="Tait A."/>
            <person name="Berriman M."/>
            <person name="Allred D.R."/>
            <person name="Pain A."/>
        </authorList>
    </citation>
    <scope>NUCLEOTIDE SEQUENCE [LARGE SCALE GENOMIC DNA]</scope>
    <source>
        <strain evidence="13">Bond</strain>
    </source>
</reference>
<proteinExistence type="inferred from homology"/>
<keyword evidence="3 10" id="KW-0963">Cytoplasm</keyword>
<comment type="subcellular location">
    <subcellularLocation>
        <location evidence="10">Cytoplasm</location>
    </subcellularLocation>
</comment>
<feature type="binding site" evidence="10">
    <location>
        <position position="451"/>
    </location>
    <ligand>
        <name>substrate</name>
    </ligand>
</feature>
<dbReference type="KEGG" id="bbig:BBBOND_0103960"/>
<evidence type="ECO:0000313" key="13">
    <source>
        <dbReference type="Proteomes" id="UP000033188"/>
    </source>
</evidence>
<evidence type="ECO:0000256" key="10">
    <source>
        <dbReference type="HAMAP-Rule" id="MF_03185"/>
    </source>
</evidence>
<organism evidence="12 13">
    <name type="scientific">Babesia bigemina</name>
    <dbReference type="NCBI Taxonomy" id="5866"/>
    <lineage>
        <taxon>Eukaryota</taxon>
        <taxon>Sar</taxon>
        <taxon>Alveolata</taxon>
        <taxon>Apicomplexa</taxon>
        <taxon>Aconoidasida</taxon>
        <taxon>Piroplasmida</taxon>
        <taxon>Babesiidae</taxon>
        <taxon>Babesia</taxon>
    </lineage>
</organism>
<dbReference type="InterPro" id="IPR035966">
    <property type="entry name" value="PKF_sf"/>
</dbReference>
<keyword evidence="13" id="KW-1185">Reference proteome</keyword>
<dbReference type="EC" id="2.7.1.11" evidence="10"/>
<evidence type="ECO:0000256" key="4">
    <source>
        <dbReference type="ARBA" id="ARBA00022679"/>
    </source>
</evidence>
<comment type="function">
    <text evidence="2">Catalyzes the phosphorylation of D-fructose 6-phosphate, the first committing step of glycolysis. Uses inorganic phosphate (PPi) as phosphoryl donor instead of ATP like common ATP-dependent phosphofructokinases (ATP-PFKs), which renders the reaction reversible, and can thus function both in glycolysis and gluconeogenesis. Consistently, PPi-PFK can replace the enzymes of both the forward (ATP-PFK) and reverse (fructose-bisphosphatase (FBPase)) reactions.</text>
</comment>
<dbReference type="GO" id="GO:0006002">
    <property type="term" value="P:fructose 6-phosphate metabolic process"/>
    <property type="evidence" value="ECO:0007669"/>
    <property type="project" value="InterPro"/>
</dbReference>
<accession>A0A061CZN5</accession>
<dbReference type="HAMAP" id="MF_01980">
    <property type="entry name" value="Phosphofructokinase_II_Long"/>
    <property type="match status" value="1"/>
</dbReference>
<keyword evidence="7 10" id="KW-0460">Magnesium</keyword>
<evidence type="ECO:0000256" key="2">
    <source>
        <dbReference type="ARBA" id="ARBA00003138"/>
    </source>
</evidence>
<dbReference type="Pfam" id="PF00365">
    <property type="entry name" value="PFK"/>
    <property type="match status" value="2"/>
</dbReference>
<dbReference type="PANTHER" id="PTHR43650:SF1">
    <property type="entry name" value="PYROPHOSPHATE--FRUCTOSE 6-PHOSPHATE 1-PHOSPHOTRANSFERASE SUBUNIT BETA 2"/>
    <property type="match status" value="1"/>
</dbReference>
<dbReference type="GO" id="GO:0046872">
    <property type="term" value="F:metal ion binding"/>
    <property type="evidence" value="ECO:0007669"/>
    <property type="project" value="UniProtKB-KW"/>
</dbReference>
<name>A0A061CZN5_BABBI</name>
<protein>
    <recommendedName>
        <fullName evidence="10">Probable ATP-dependent 6-phosphofructokinase</fullName>
        <shortName evidence="10">ATP-PFK</shortName>
        <shortName evidence="10">Phosphofructokinase</shortName>
        <ecNumber evidence="10">2.7.1.11</ecNumber>
    </recommendedName>
    <alternativeName>
        <fullName evidence="10">Phosphohexokinase</fullName>
    </alternativeName>
</protein>
<dbReference type="InterPro" id="IPR000023">
    <property type="entry name" value="Phosphofructokinase_dom"/>
</dbReference>
<comment type="cofactor">
    <cofactor evidence="1 10">
        <name>Mg(2+)</name>
        <dbReference type="ChEBI" id="CHEBI:18420"/>
    </cofactor>
</comment>
<evidence type="ECO:0000259" key="11">
    <source>
        <dbReference type="Pfam" id="PF00365"/>
    </source>
</evidence>
<feature type="binding site" evidence="10">
    <location>
        <begin position="273"/>
        <end position="274"/>
    </location>
    <ligand>
        <name>ATP</name>
        <dbReference type="ChEBI" id="CHEBI:30616"/>
    </ligand>
</feature>
<evidence type="ECO:0000256" key="1">
    <source>
        <dbReference type="ARBA" id="ARBA00001946"/>
    </source>
</evidence>
<feature type="binding site" evidence="10">
    <location>
        <begin position="390"/>
        <end position="392"/>
    </location>
    <ligand>
        <name>substrate</name>
    </ligand>
</feature>
<dbReference type="NCBIfam" id="TIGR02477">
    <property type="entry name" value="PFKA_PPi"/>
    <property type="match status" value="1"/>
</dbReference>
<dbReference type="UniPathway" id="UPA00109">
    <property type="reaction ID" value="UER00182"/>
</dbReference>
<comment type="similarity">
    <text evidence="10">Belongs to the phosphofructokinase type A (PFKA) family. PPi-dependent PFK group II subfamily. Clade 'Long' sub-subfamily.</text>
</comment>
<keyword evidence="5 10" id="KW-0479">Metal-binding</keyword>
<evidence type="ECO:0000256" key="6">
    <source>
        <dbReference type="ARBA" id="ARBA00022777"/>
    </source>
</evidence>
<feature type="site" description="Important for substrate specificity; cannot use PPi as phosphoryl donor" evidence="10">
    <location>
        <position position="304"/>
    </location>
</feature>
<comment type="subunit">
    <text evidence="10">Tetramer of two alpha (regulatory) and two beta (catalytic) chains.</text>
</comment>
<evidence type="ECO:0000256" key="8">
    <source>
        <dbReference type="ARBA" id="ARBA00023152"/>
    </source>
</evidence>
<dbReference type="NCBIfam" id="NF005482">
    <property type="entry name" value="PRK07085.1"/>
    <property type="match status" value="1"/>
</dbReference>
<feature type="binding site" evidence="10">
    <location>
        <position position="209"/>
    </location>
    <ligand>
        <name>ATP</name>
        <dbReference type="ChEBI" id="CHEBI:30616"/>
    </ligand>
</feature>
<dbReference type="RefSeq" id="XP_012766272.1">
    <property type="nucleotide sequence ID" value="XM_012910818.1"/>
</dbReference>